<dbReference type="Gene3D" id="1.10.12.10">
    <property type="entry name" value="Lyase 2-enoyl-coa Hydratase, Chain A, domain 2"/>
    <property type="match status" value="1"/>
</dbReference>
<keyword evidence="3" id="KW-0456">Lyase</keyword>
<protein>
    <submittedName>
        <fullName evidence="3">Enoyl-CoA hydratase</fullName>
        <ecNumber evidence="3">4.2.1.17</ecNumber>
    </submittedName>
</protein>
<evidence type="ECO:0000313" key="3">
    <source>
        <dbReference type="EMBL" id="TCB95475.1"/>
    </source>
</evidence>
<comment type="caution">
    <text evidence="3">The sequence shown here is derived from an EMBL/GenBank/DDBJ whole genome shotgun (WGS) entry which is preliminary data.</text>
</comment>
<dbReference type="EMBL" id="SJJR01000014">
    <property type="protein sequence ID" value="TCB95475.1"/>
    <property type="molecule type" value="Genomic_DNA"/>
</dbReference>
<dbReference type="InterPro" id="IPR029045">
    <property type="entry name" value="ClpP/crotonase-like_dom_sf"/>
</dbReference>
<dbReference type="GO" id="GO:0004300">
    <property type="term" value="F:enoyl-CoA hydratase activity"/>
    <property type="evidence" value="ECO:0007669"/>
    <property type="project" value="UniProtKB-EC"/>
</dbReference>
<evidence type="ECO:0000256" key="1">
    <source>
        <dbReference type="ARBA" id="ARBA00005254"/>
    </source>
</evidence>
<evidence type="ECO:0000256" key="2">
    <source>
        <dbReference type="SAM" id="MobiDB-lite"/>
    </source>
</evidence>
<dbReference type="InterPro" id="IPR051053">
    <property type="entry name" value="ECH/Chromodomain_protein"/>
</dbReference>
<dbReference type="CDD" id="cd06558">
    <property type="entry name" value="crotonase-like"/>
    <property type="match status" value="1"/>
</dbReference>
<sequence length="304" mass="32487">MSDHVRYEVRDHVAVVTLDRPEALNAFTDQMESGLIECLDAADADDGVRVVVITGAGRAFCAGMDLTDGADTFRAWRTSPHAPAGTRFEVPGEELPMRRDGGGRVVLRIFTARKPVIAAVNGHAVGVGITMTLPCDIRILADDARVGFPFTRRGLVPESCSSWFLARAVGPQRALEWLLTGRVFGAAEALAGGLVRSTHPAGEVLPVALGLAAEIAERAAPVSATLTRQLVWRMLTAEHPATAHKAETYLLNLRGMSGDAAEGIAAFLDKREPRFPDRVSRDLPSLPTGADADADPTGDRHVRA</sequence>
<dbReference type="PANTHER" id="PTHR43684">
    <property type="match status" value="1"/>
</dbReference>
<dbReference type="AlphaFoldDB" id="A0A4V2LW77"/>
<keyword evidence="4" id="KW-1185">Reference proteome</keyword>
<organism evidence="3 4">
    <name type="scientific">Micromonospora zingiberis</name>
    <dbReference type="NCBI Taxonomy" id="2053011"/>
    <lineage>
        <taxon>Bacteria</taxon>
        <taxon>Bacillati</taxon>
        <taxon>Actinomycetota</taxon>
        <taxon>Actinomycetes</taxon>
        <taxon>Micromonosporales</taxon>
        <taxon>Micromonosporaceae</taxon>
        <taxon>Micromonospora</taxon>
    </lineage>
</organism>
<comment type="similarity">
    <text evidence="1">Belongs to the enoyl-CoA hydratase/isomerase family.</text>
</comment>
<accession>A0A4V2LW77</accession>
<dbReference type="RefSeq" id="WP_131305854.1">
    <property type="nucleotide sequence ID" value="NZ_SJJR01000014.1"/>
</dbReference>
<proteinExistence type="inferred from homology"/>
<dbReference type="Gene3D" id="3.90.226.10">
    <property type="entry name" value="2-enoyl-CoA Hydratase, Chain A, domain 1"/>
    <property type="match status" value="1"/>
</dbReference>
<dbReference type="InterPro" id="IPR001753">
    <property type="entry name" value="Enoyl-CoA_hydra/iso"/>
</dbReference>
<dbReference type="InterPro" id="IPR014748">
    <property type="entry name" value="Enoyl-CoA_hydra_C"/>
</dbReference>
<dbReference type="OrthoDB" id="4284283at2"/>
<dbReference type="Proteomes" id="UP000292274">
    <property type="component" value="Unassembled WGS sequence"/>
</dbReference>
<dbReference type="PANTHER" id="PTHR43684:SF4">
    <property type="entry name" value="ENOYL-COA HYDRATASE_ISOMERASE FAMILY PROTEIN (AFU_ORTHOLOGUE AFUA_1G01890)"/>
    <property type="match status" value="1"/>
</dbReference>
<dbReference type="SUPFAM" id="SSF52096">
    <property type="entry name" value="ClpP/crotonase"/>
    <property type="match status" value="1"/>
</dbReference>
<evidence type="ECO:0000313" key="4">
    <source>
        <dbReference type="Proteomes" id="UP000292274"/>
    </source>
</evidence>
<feature type="region of interest" description="Disordered" evidence="2">
    <location>
        <begin position="275"/>
        <end position="304"/>
    </location>
</feature>
<gene>
    <name evidence="3" type="ORF">E0H26_20025</name>
</gene>
<dbReference type="NCBIfam" id="NF006109">
    <property type="entry name" value="PRK08260.1"/>
    <property type="match status" value="1"/>
</dbReference>
<dbReference type="EC" id="4.2.1.17" evidence="3"/>
<name>A0A4V2LW77_9ACTN</name>
<reference evidence="3 4" key="1">
    <citation type="submission" date="2019-02" db="EMBL/GenBank/DDBJ databases">
        <title>Jishengella sp. nov., isolated from a root of Zingiber montanum.</title>
        <authorList>
            <person name="Kuncharoen N."/>
            <person name="Kudo T."/>
            <person name="Masahiro Y."/>
            <person name="Ohkuma M."/>
            <person name="Tanasupawat S."/>
        </authorList>
    </citation>
    <scope>NUCLEOTIDE SEQUENCE [LARGE SCALE GENOMIC DNA]</scope>
    <source>
        <strain evidence="3 4">PLAI 1-1</strain>
    </source>
</reference>
<dbReference type="Pfam" id="PF00378">
    <property type="entry name" value="ECH_1"/>
    <property type="match status" value="2"/>
</dbReference>